<dbReference type="PROSITE" id="PS00862">
    <property type="entry name" value="OX2_COVAL_FAD"/>
    <property type="match status" value="1"/>
</dbReference>
<evidence type="ECO:0000256" key="2">
    <source>
        <dbReference type="ARBA" id="ARBA00005466"/>
    </source>
</evidence>
<accession>A0ABR3F6T0</accession>
<protein>
    <recommendedName>
        <fullName evidence="7">FAD-binding PCMH-type domain-containing protein</fullName>
    </recommendedName>
</protein>
<dbReference type="Gene3D" id="3.30.465.10">
    <property type="match status" value="1"/>
</dbReference>
<keyword evidence="6" id="KW-0732">Signal</keyword>
<proteinExistence type="inferred from homology"/>
<feature type="domain" description="FAD-binding PCMH-type" evidence="7">
    <location>
        <begin position="52"/>
        <end position="224"/>
    </location>
</feature>
<dbReference type="InterPro" id="IPR036318">
    <property type="entry name" value="FAD-bd_PCMH-like_sf"/>
</dbReference>
<dbReference type="Gene3D" id="3.40.462.20">
    <property type="match status" value="1"/>
</dbReference>
<dbReference type="PROSITE" id="PS51387">
    <property type="entry name" value="FAD_PCMH"/>
    <property type="match status" value="1"/>
</dbReference>
<organism evidence="8 9">
    <name type="scientific">Marasmius crinis-equi</name>
    <dbReference type="NCBI Taxonomy" id="585013"/>
    <lineage>
        <taxon>Eukaryota</taxon>
        <taxon>Fungi</taxon>
        <taxon>Dikarya</taxon>
        <taxon>Basidiomycota</taxon>
        <taxon>Agaricomycotina</taxon>
        <taxon>Agaricomycetes</taxon>
        <taxon>Agaricomycetidae</taxon>
        <taxon>Agaricales</taxon>
        <taxon>Marasmiineae</taxon>
        <taxon>Marasmiaceae</taxon>
        <taxon>Marasmius</taxon>
    </lineage>
</organism>
<dbReference type="InterPro" id="IPR016166">
    <property type="entry name" value="FAD-bd_PCMH"/>
</dbReference>
<evidence type="ECO:0000256" key="5">
    <source>
        <dbReference type="ARBA" id="ARBA00023002"/>
    </source>
</evidence>
<comment type="similarity">
    <text evidence="2">Belongs to the oxygen-dependent FAD-linked oxidoreductase family.</text>
</comment>
<dbReference type="PANTHER" id="PTHR42973:SF39">
    <property type="entry name" value="FAD-BINDING PCMH-TYPE DOMAIN-CONTAINING PROTEIN"/>
    <property type="match status" value="1"/>
</dbReference>
<evidence type="ECO:0000256" key="4">
    <source>
        <dbReference type="ARBA" id="ARBA00022827"/>
    </source>
</evidence>
<evidence type="ECO:0000313" key="9">
    <source>
        <dbReference type="Proteomes" id="UP001465976"/>
    </source>
</evidence>
<dbReference type="InterPro" id="IPR050416">
    <property type="entry name" value="FAD-linked_Oxidoreductase"/>
</dbReference>
<dbReference type="Pfam" id="PF01565">
    <property type="entry name" value="FAD_binding_4"/>
    <property type="match status" value="1"/>
</dbReference>
<keyword evidence="5" id="KW-0560">Oxidoreductase</keyword>
<dbReference type="SUPFAM" id="SSF56176">
    <property type="entry name" value="FAD-binding/transporter-associated domain-like"/>
    <property type="match status" value="1"/>
</dbReference>
<dbReference type="Pfam" id="PF08031">
    <property type="entry name" value="BBE"/>
    <property type="match status" value="1"/>
</dbReference>
<keyword evidence="4" id="KW-0274">FAD</keyword>
<dbReference type="Proteomes" id="UP001465976">
    <property type="component" value="Unassembled WGS sequence"/>
</dbReference>
<keyword evidence="9" id="KW-1185">Reference proteome</keyword>
<dbReference type="InterPro" id="IPR006094">
    <property type="entry name" value="Oxid_FAD_bind_N"/>
</dbReference>
<reference evidence="8 9" key="1">
    <citation type="submission" date="2024-02" db="EMBL/GenBank/DDBJ databases">
        <title>A draft genome for the cacao thread blight pathogen Marasmius crinis-equi.</title>
        <authorList>
            <person name="Cohen S.P."/>
            <person name="Baruah I.K."/>
            <person name="Amoako-Attah I."/>
            <person name="Bukari Y."/>
            <person name="Meinhardt L.W."/>
            <person name="Bailey B.A."/>
        </authorList>
    </citation>
    <scope>NUCLEOTIDE SEQUENCE [LARGE SCALE GENOMIC DNA]</scope>
    <source>
        <strain evidence="8 9">GH-76</strain>
    </source>
</reference>
<feature type="chain" id="PRO_5047286281" description="FAD-binding PCMH-type domain-containing protein" evidence="6">
    <location>
        <begin position="21"/>
        <end position="501"/>
    </location>
</feature>
<dbReference type="InterPro" id="IPR016169">
    <property type="entry name" value="FAD-bd_PCMH_sub2"/>
</dbReference>
<dbReference type="InterPro" id="IPR006093">
    <property type="entry name" value="Oxy_OxRdtase_FAD_BS"/>
</dbReference>
<dbReference type="EMBL" id="JBAHYK010000850">
    <property type="protein sequence ID" value="KAL0570946.1"/>
    <property type="molecule type" value="Genomic_DNA"/>
</dbReference>
<evidence type="ECO:0000256" key="6">
    <source>
        <dbReference type="SAM" id="SignalP"/>
    </source>
</evidence>
<keyword evidence="3" id="KW-0285">Flavoprotein</keyword>
<evidence type="ECO:0000313" key="8">
    <source>
        <dbReference type="EMBL" id="KAL0570946.1"/>
    </source>
</evidence>
<comment type="caution">
    <text evidence="8">The sequence shown here is derived from an EMBL/GenBank/DDBJ whole genome shotgun (WGS) entry which is preliminary data.</text>
</comment>
<evidence type="ECO:0000256" key="3">
    <source>
        <dbReference type="ARBA" id="ARBA00022630"/>
    </source>
</evidence>
<dbReference type="InterPro" id="IPR012951">
    <property type="entry name" value="BBE"/>
</dbReference>
<sequence>MGFSIAFISLSLSLAALTAADLRGDLSGAGIRALLPGDDGYVVASGANNRRFALSPAAIAYPNSAEDVSQIVIIGANIGLSVVARSGGHSYIANGLGGKDGALVVDLSNMTRISVDASSRFATIETGNRLGNVALGLNDQGMAMPHGLCPHVGIGGHSAFGGWGWTSRMWGLTLDVIKAANTVLPNGTTARVTADNHPDLFWAIRGAAPSFGITTSVEVETFAVPQHASIYSYSWDLTADAAAQAFVDYQSFVLDTTDLPPELGVSLTLTKSNTSGHVAFSLGGGWYGEPDKLDGVWKPLLDKLPDPASYERMGNGTWMDAVEFGARVTGSSLDTLRMPSPSDLFYSKSLMTSEGSPSTGEAALSLMRYLSNEGFRSNLNWIIQIELVGGSNSRINAAPLNSTSYVRRDALFTWHFRGVAPNNTASYPAEGYTFVDGAYNSVVGSMPSDWDYSAYVNYPDDRLQGWQERYYGGHYDRLKSIKRAIDPDNVFSFPTSIEVSE</sequence>
<gene>
    <name evidence="8" type="ORF">V5O48_011016</name>
</gene>
<name>A0ABR3F6T0_9AGAR</name>
<dbReference type="PANTHER" id="PTHR42973">
    <property type="entry name" value="BINDING OXIDOREDUCTASE, PUTATIVE (AFU_ORTHOLOGUE AFUA_1G17690)-RELATED"/>
    <property type="match status" value="1"/>
</dbReference>
<comment type="cofactor">
    <cofactor evidence="1">
        <name>FAD</name>
        <dbReference type="ChEBI" id="CHEBI:57692"/>
    </cofactor>
</comment>
<evidence type="ECO:0000256" key="1">
    <source>
        <dbReference type="ARBA" id="ARBA00001974"/>
    </source>
</evidence>
<feature type="signal peptide" evidence="6">
    <location>
        <begin position="1"/>
        <end position="20"/>
    </location>
</feature>
<evidence type="ECO:0000259" key="7">
    <source>
        <dbReference type="PROSITE" id="PS51387"/>
    </source>
</evidence>